<accession>A0A0K8REG0</accession>
<proteinExistence type="evidence at transcript level"/>
<name>A0A0K8REG0_IXORI</name>
<sequence>MASEQRGPQSDPEHLELHEGADLQTPARRTLPRRTLGDHQETLGPAGQEQGNCHKAVLVHSGQASRRHCAQRRRSLRVGLKRHFLFSVLLSCRF</sequence>
<dbReference type="EMBL" id="GADI01004570">
    <property type="protein sequence ID" value="JAA69238.1"/>
    <property type="molecule type" value="mRNA"/>
</dbReference>
<protein>
    <submittedName>
        <fullName evidence="2">Putative transposable element</fullName>
    </submittedName>
</protein>
<reference evidence="2" key="1">
    <citation type="submission" date="2012-12" db="EMBL/GenBank/DDBJ databases">
        <title>Identification and characterization of a phenylalanine ammonia-lyase gene family in Isatis indigotica Fort.</title>
        <authorList>
            <person name="Liu Q."/>
            <person name="Chen J."/>
            <person name="Zhou X."/>
            <person name="Di P."/>
            <person name="Xiao Y."/>
            <person name="Xuan H."/>
            <person name="Zhang L."/>
            <person name="Chen W."/>
        </authorList>
    </citation>
    <scope>NUCLEOTIDE SEQUENCE</scope>
    <source>
        <tissue evidence="2">Salivary gland</tissue>
    </source>
</reference>
<feature type="region of interest" description="Disordered" evidence="1">
    <location>
        <begin position="1"/>
        <end position="51"/>
    </location>
</feature>
<organism evidence="2">
    <name type="scientific">Ixodes ricinus</name>
    <name type="common">Common tick</name>
    <name type="synonym">Acarus ricinus</name>
    <dbReference type="NCBI Taxonomy" id="34613"/>
    <lineage>
        <taxon>Eukaryota</taxon>
        <taxon>Metazoa</taxon>
        <taxon>Ecdysozoa</taxon>
        <taxon>Arthropoda</taxon>
        <taxon>Chelicerata</taxon>
        <taxon>Arachnida</taxon>
        <taxon>Acari</taxon>
        <taxon>Parasitiformes</taxon>
        <taxon>Ixodida</taxon>
        <taxon>Ixodoidea</taxon>
        <taxon>Ixodidae</taxon>
        <taxon>Ixodinae</taxon>
        <taxon>Ixodes</taxon>
    </lineage>
</organism>
<dbReference type="AlphaFoldDB" id="A0A0K8REG0"/>
<evidence type="ECO:0000256" key="1">
    <source>
        <dbReference type="SAM" id="MobiDB-lite"/>
    </source>
</evidence>
<evidence type="ECO:0000313" key="2">
    <source>
        <dbReference type="EMBL" id="JAA69238.1"/>
    </source>
</evidence>
<feature type="compositionally biased region" description="Basic and acidic residues" evidence="1">
    <location>
        <begin position="11"/>
        <end position="21"/>
    </location>
</feature>